<dbReference type="SUPFAM" id="SSF52540">
    <property type="entry name" value="P-loop containing nucleoside triphosphate hydrolases"/>
    <property type="match status" value="1"/>
</dbReference>
<feature type="region of interest" description="Disordered" evidence="4">
    <location>
        <begin position="912"/>
        <end position="943"/>
    </location>
</feature>
<keyword evidence="2" id="KW-0378">Hydrolase</keyword>
<organism evidence="6 7">
    <name type="scientific">Laspinema palackyanum D2a</name>
    <dbReference type="NCBI Taxonomy" id="2953684"/>
    <lineage>
        <taxon>Bacteria</taxon>
        <taxon>Bacillati</taxon>
        <taxon>Cyanobacteriota</taxon>
        <taxon>Cyanophyceae</taxon>
        <taxon>Oscillatoriophycideae</taxon>
        <taxon>Oscillatoriales</taxon>
        <taxon>Laspinemataceae</taxon>
        <taxon>Laspinema</taxon>
        <taxon>Laspinema palackyanum</taxon>
    </lineage>
</organism>
<dbReference type="PANTHER" id="PTHR35372">
    <property type="entry name" value="ATP BINDING PROTEIN-RELATED"/>
    <property type="match status" value="1"/>
</dbReference>
<keyword evidence="7" id="KW-1185">Reference proteome</keyword>
<evidence type="ECO:0000256" key="1">
    <source>
        <dbReference type="ARBA" id="ARBA00022741"/>
    </source>
</evidence>
<dbReference type="Pfam" id="PF08706">
    <property type="entry name" value="D5_N"/>
    <property type="match status" value="1"/>
</dbReference>
<keyword evidence="1" id="KW-0547">Nucleotide-binding</keyword>
<dbReference type="InterPro" id="IPR027417">
    <property type="entry name" value="P-loop_NTPase"/>
</dbReference>
<accession>A0ABT2MK81</accession>
<dbReference type="InterPro" id="IPR014818">
    <property type="entry name" value="Phage/plasmid_primase_P4_C"/>
</dbReference>
<dbReference type="Proteomes" id="UP001525890">
    <property type="component" value="Unassembled WGS sequence"/>
</dbReference>
<evidence type="ECO:0000256" key="4">
    <source>
        <dbReference type="SAM" id="MobiDB-lite"/>
    </source>
</evidence>
<proteinExistence type="predicted"/>
<evidence type="ECO:0000313" key="6">
    <source>
        <dbReference type="EMBL" id="MCT7965144.1"/>
    </source>
</evidence>
<dbReference type="EMBL" id="JAMXFF010000002">
    <property type="protein sequence ID" value="MCT7965144.1"/>
    <property type="molecule type" value="Genomic_DNA"/>
</dbReference>
<gene>
    <name evidence="6" type="ORF">NG799_02195</name>
</gene>
<dbReference type="InterPro" id="IPR051620">
    <property type="entry name" value="ORF904-like_C"/>
</dbReference>
<protein>
    <submittedName>
        <fullName evidence="6">DUF5906 domain-containing protein</fullName>
    </submittedName>
</protein>
<evidence type="ECO:0000256" key="3">
    <source>
        <dbReference type="ARBA" id="ARBA00022840"/>
    </source>
</evidence>
<name>A0ABT2MK81_9CYAN</name>
<dbReference type="InterPro" id="IPR045455">
    <property type="entry name" value="NrS-1_pol-like_helicase"/>
</dbReference>
<reference evidence="6 7" key="1">
    <citation type="journal article" date="2022" name="Front. Microbiol.">
        <title>High genomic differentiation and limited gene flow indicate recent cryptic speciation within the genus Laspinema (cyanobacteria).</title>
        <authorList>
            <person name="Stanojkovic A."/>
            <person name="Skoupy S."/>
            <person name="Skaloud P."/>
            <person name="Dvorak P."/>
        </authorList>
    </citation>
    <scope>NUCLEOTIDE SEQUENCE [LARGE SCALE GENOMIC DNA]</scope>
    <source>
        <strain evidence="6 7">D2a</strain>
    </source>
</reference>
<feature type="compositionally biased region" description="Polar residues" evidence="4">
    <location>
        <begin position="822"/>
        <end position="834"/>
    </location>
</feature>
<keyword evidence="3" id="KW-0067">ATP-binding</keyword>
<dbReference type="RefSeq" id="WP_368004855.1">
    <property type="nucleotide sequence ID" value="NZ_JAMXFF010000002.1"/>
</dbReference>
<dbReference type="Gene3D" id="3.40.50.300">
    <property type="entry name" value="P-loop containing nucleotide triphosphate hydrolases"/>
    <property type="match status" value="1"/>
</dbReference>
<dbReference type="PANTHER" id="PTHR35372:SF2">
    <property type="entry name" value="SF3 HELICASE DOMAIN-CONTAINING PROTEIN"/>
    <property type="match status" value="1"/>
</dbReference>
<evidence type="ECO:0000313" key="7">
    <source>
        <dbReference type="Proteomes" id="UP001525890"/>
    </source>
</evidence>
<feature type="region of interest" description="Disordered" evidence="4">
    <location>
        <begin position="770"/>
        <end position="836"/>
    </location>
</feature>
<dbReference type="InterPro" id="IPR014015">
    <property type="entry name" value="Helicase_SF3_DNA-vir"/>
</dbReference>
<sequence>MTFNILDYAETLTPTKRKGKNRYHCPVCSGNDFTINPKTGAYQCWHGCDVEDIREVLSPSNMNKIVSEPKKYIKSRKISTKTTVKPIGQLNLLRQQVSDYPTRQSPPFIPNGIPDDAIGIRYDYGNGRCNWRIQWNDESNPKGYSKTFRQCSLNEDGAPVWSKGESIWPAYRENEAIAAIESIQENPDTVPVLLFLEGEGCVEIARSLSLVAITLSGGAWSHASILDVISRIKTYNKNILVAMLPDNDKTGETKSQAINDACREAGLPFIKISPLAIVPDLPEKGDIAEILAVLSPEEFIEKLEAEIHNAVAIANQENQNYSPTKPTKPTPASEIAKEIAEDYRDRILWNDEHNTWMMYGLVSDGVWSPVSEIFVETSINDIVCSRNITNYTPKYIKNIVGILRYSLFSRLWNERSNREILPFSNGVLELSTGQFTEHSPGNRLTWALPRPYSVVSTDWGKIDNWLDIATNTPQAKHLLLCYAAAVLRGRSDLQKFLHLIGVGGTGKTTMTNLLAALIGEQNVVTLSLPDLEDKHAVAQVFGKRLLLLPDQDKVLGRLGNFKRLTGQDPLNARRLYKDGFQFRFSGMAVVTSNFPIFHADAGSWLTRRVLMAEFLHKPAPSELRDLEAEFSPELPAFTNYLLSIPECIIERTLRGIGNDNLSPVLWESKIRTDSIAAWVSEWIISDEEAKTQIGSDKDEWKDESYHPELSTLFGSYNLFCRQSGLQPKSINNFSADLIELCSQTLKWDCSRTRDSKGRKSISRIRLRTDADKTPTIDQQLDSINNLSSDTVPNSQSNNGSDSGFDYGSESRSDNRSDSGSNNVCYQESDNSSTEVGEEVLMTTTTTFAKDNTLTIPEWCQLLIDVANFEEADNALLAEITGPMPNDVKRQVWQSLDSSIRARLKIISSISPHPSVSENISQSDSVSDSVSENVSDSVSDSEGELRELRKQTHELFMGLANKGVLKADLRAFMEQRYSKLSQALMTRDELIDFGNQMRLHGTAISQIVVTSFRKQFSIGEQVQWNNQLGIIRSFSENQNMVFLCIGNQPRSGGKKWETEEIIQSVPVSELNKKSADVDVELLKETTILIKSVVSLGFDETKLKQLLVTRYGVNDRRLMNNQQLSDLVQSLTKLEEDLKSW</sequence>
<evidence type="ECO:0000259" key="5">
    <source>
        <dbReference type="PROSITE" id="PS51206"/>
    </source>
</evidence>
<feature type="domain" description="SF3 helicase" evidence="5">
    <location>
        <begin position="471"/>
        <end position="627"/>
    </location>
</feature>
<dbReference type="Pfam" id="PF19263">
    <property type="entry name" value="DUF5906"/>
    <property type="match status" value="1"/>
</dbReference>
<feature type="compositionally biased region" description="Low complexity" evidence="4">
    <location>
        <begin position="912"/>
        <end position="939"/>
    </location>
</feature>
<comment type="caution">
    <text evidence="6">The sequence shown here is derived from an EMBL/GenBank/DDBJ whole genome shotgun (WGS) entry which is preliminary data.</text>
</comment>
<dbReference type="PROSITE" id="PS51206">
    <property type="entry name" value="SF3_HELICASE_1"/>
    <property type="match status" value="1"/>
</dbReference>
<feature type="compositionally biased region" description="Polar residues" evidence="4">
    <location>
        <begin position="775"/>
        <end position="801"/>
    </location>
</feature>
<evidence type="ECO:0000256" key="2">
    <source>
        <dbReference type="ARBA" id="ARBA00022801"/>
    </source>
</evidence>